<organism evidence="1 2">
    <name type="scientific">Pseudocercospora fijiensis (strain CIRAD86)</name>
    <name type="common">Black leaf streak disease fungus</name>
    <name type="synonym">Mycosphaerella fijiensis</name>
    <dbReference type="NCBI Taxonomy" id="383855"/>
    <lineage>
        <taxon>Eukaryota</taxon>
        <taxon>Fungi</taxon>
        <taxon>Dikarya</taxon>
        <taxon>Ascomycota</taxon>
        <taxon>Pezizomycotina</taxon>
        <taxon>Dothideomycetes</taxon>
        <taxon>Dothideomycetidae</taxon>
        <taxon>Mycosphaerellales</taxon>
        <taxon>Mycosphaerellaceae</taxon>
        <taxon>Pseudocercospora</taxon>
    </lineage>
</organism>
<dbReference type="KEGG" id="pfj:MYCFIDRAFT_173601"/>
<dbReference type="Proteomes" id="UP000016932">
    <property type="component" value="Unassembled WGS sequence"/>
</dbReference>
<dbReference type="HOGENOM" id="CLU_1876321_0_0_1"/>
<reference evidence="1 2" key="1">
    <citation type="journal article" date="2012" name="PLoS Pathog.">
        <title>Diverse lifestyles and strategies of plant pathogenesis encoded in the genomes of eighteen Dothideomycetes fungi.</title>
        <authorList>
            <person name="Ohm R.A."/>
            <person name="Feau N."/>
            <person name="Henrissat B."/>
            <person name="Schoch C.L."/>
            <person name="Horwitz B.A."/>
            <person name="Barry K.W."/>
            <person name="Condon B.J."/>
            <person name="Copeland A.C."/>
            <person name="Dhillon B."/>
            <person name="Glaser F."/>
            <person name="Hesse C.N."/>
            <person name="Kosti I."/>
            <person name="LaButti K."/>
            <person name="Lindquist E.A."/>
            <person name="Lucas S."/>
            <person name="Salamov A.A."/>
            <person name="Bradshaw R.E."/>
            <person name="Ciuffetti L."/>
            <person name="Hamelin R.C."/>
            <person name="Kema G.H.J."/>
            <person name="Lawrence C."/>
            <person name="Scott J.A."/>
            <person name="Spatafora J.W."/>
            <person name="Turgeon B.G."/>
            <person name="de Wit P.J.G.M."/>
            <person name="Zhong S."/>
            <person name="Goodwin S.B."/>
            <person name="Grigoriev I.V."/>
        </authorList>
    </citation>
    <scope>NUCLEOTIDE SEQUENCE [LARGE SCALE GENOMIC DNA]</scope>
    <source>
        <strain evidence="1 2">CIRAD86</strain>
    </source>
</reference>
<protein>
    <submittedName>
        <fullName evidence="1">Uncharacterized protein</fullName>
    </submittedName>
</protein>
<dbReference type="AlphaFoldDB" id="M3B5L5"/>
<dbReference type="VEuPathDB" id="FungiDB:MYCFIDRAFT_173601"/>
<evidence type="ECO:0000313" key="1">
    <source>
        <dbReference type="EMBL" id="EME84652.1"/>
    </source>
</evidence>
<dbReference type="EMBL" id="KB446557">
    <property type="protein sequence ID" value="EME84652.1"/>
    <property type="molecule type" value="Genomic_DNA"/>
</dbReference>
<evidence type="ECO:0000313" key="2">
    <source>
        <dbReference type="Proteomes" id="UP000016932"/>
    </source>
</evidence>
<dbReference type="RefSeq" id="XP_007925276.1">
    <property type="nucleotide sequence ID" value="XM_007927085.1"/>
</dbReference>
<accession>M3B5L5</accession>
<keyword evidence="2" id="KW-1185">Reference proteome</keyword>
<proteinExistence type="predicted"/>
<sequence>MSGETCSRQEGVPAIQPDGKSRIAILALGIARRPRKWKPMRWPDHTPTLIIIIKPYILIGLVFAATDENGASSALLQLRSAILACPKRKYYTCQCPSLGFGGGPASWHMDHACHATWIMPHHDPDKSHLGHIKQTG</sequence>
<dbReference type="GeneID" id="19333023"/>
<gene>
    <name evidence="1" type="ORF">MYCFIDRAFT_173601</name>
</gene>
<name>M3B5L5_PSEFD</name>